<reference evidence="9 10" key="1">
    <citation type="submission" date="2024-03" db="EMBL/GenBank/DDBJ databases">
        <title>Novel species of the genus Variovorax.</title>
        <authorList>
            <person name="Liu Q."/>
            <person name="Xin Y.-H."/>
        </authorList>
    </citation>
    <scope>NUCLEOTIDE SEQUENCE [LARGE SCALE GENOMIC DNA]</scope>
    <source>
        <strain evidence="9 10">KACC 18501</strain>
    </source>
</reference>
<dbReference type="CDD" id="cd03404">
    <property type="entry name" value="SPFH_HflK"/>
    <property type="match status" value="1"/>
</dbReference>
<dbReference type="InterPro" id="IPR010201">
    <property type="entry name" value="HflK"/>
</dbReference>
<comment type="subunit">
    <text evidence="6">HflC and HflK may interact to form a multimeric complex.</text>
</comment>
<gene>
    <name evidence="9" type="primary">hflK</name>
    <name evidence="9" type="ORF">WKW80_13720</name>
</gene>
<evidence type="ECO:0000256" key="3">
    <source>
        <dbReference type="ARBA" id="ARBA00022692"/>
    </source>
</evidence>
<feature type="compositionally biased region" description="Low complexity" evidence="7">
    <location>
        <begin position="423"/>
        <end position="432"/>
    </location>
</feature>
<dbReference type="InterPro" id="IPR020980">
    <property type="entry name" value="Membrane_HflK_N"/>
</dbReference>
<dbReference type="PANTHER" id="PTHR43327">
    <property type="entry name" value="STOMATIN-LIKE PROTEIN 2, MITOCHONDRIAL"/>
    <property type="match status" value="1"/>
</dbReference>
<dbReference type="InterPro" id="IPR050710">
    <property type="entry name" value="Band7/mec-2_domain"/>
</dbReference>
<evidence type="ECO:0000256" key="2">
    <source>
        <dbReference type="ARBA" id="ARBA00006971"/>
    </source>
</evidence>
<accession>A0ABU8VZL3</accession>
<dbReference type="NCBIfam" id="TIGR01933">
    <property type="entry name" value="hflK"/>
    <property type="match status" value="1"/>
</dbReference>
<evidence type="ECO:0000256" key="6">
    <source>
        <dbReference type="RuleBase" id="RU364113"/>
    </source>
</evidence>
<dbReference type="Proteomes" id="UP001363010">
    <property type="component" value="Unassembled WGS sequence"/>
</dbReference>
<keyword evidence="10" id="KW-1185">Reference proteome</keyword>
<evidence type="ECO:0000256" key="1">
    <source>
        <dbReference type="ARBA" id="ARBA00004167"/>
    </source>
</evidence>
<dbReference type="InterPro" id="IPR001107">
    <property type="entry name" value="Band_7"/>
</dbReference>
<dbReference type="RefSeq" id="WP_340364107.1">
    <property type="nucleotide sequence ID" value="NZ_JBBKZV010000006.1"/>
</dbReference>
<feature type="region of interest" description="Disordered" evidence="7">
    <location>
        <begin position="423"/>
        <end position="467"/>
    </location>
</feature>
<comment type="function">
    <text evidence="6">HflC and HflK could encode or regulate a protease.</text>
</comment>
<feature type="compositionally biased region" description="Pro residues" evidence="7">
    <location>
        <begin position="43"/>
        <end position="60"/>
    </location>
</feature>
<feature type="domain" description="Band 7" evidence="8">
    <location>
        <begin position="133"/>
        <end position="308"/>
    </location>
</feature>
<keyword evidence="9" id="KW-0378">Hydrolase</keyword>
<evidence type="ECO:0000313" key="10">
    <source>
        <dbReference type="Proteomes" id="UP001363010"/>
    </source>
</evidence>
<evidence type="ECO:0000256" key="7">
    <source>
        <dbReference type="SAM" id="MobiDB-lite"/>
    </source>
</evidence>
<protein>
    <recommendedName>
        <fullName evidence="6">Protein HflK</fullName>
    </recommendedName>
</protein>
<comment type="subcellular location">
    <subcellularLocation>
        <location evidence="1">Membrane</location>
        <topology evidence="1">Single-pass membrane protein</topology>
    </subcellularLocation>
</comment>
<dbReference type="EMBL" id="JBBKZV010000006">
    <property type="protein sequence ID" value="MEJ8823080.1"/>
    <property type="molecule type" value="Genomic_DNA"/>
</dbReference>
<dbReference type="PANTHER" id="PTHR43327:SF2">
    <property type="entry name" value="MODULATOR OF FTSH PROTEASE HFLK"/>
    <property type="match status" value="1"/>
</dbReference>
<comment type="similarity">
    <text evidence="2 6">Belongs to the band 7/mec-2 family. HflK subfamily.</text>
</comment>
<keyword evidence="5 6" id="KW-0472">Membrane</keyword>
<dbReference type="Gene3D" id="3.30.479.30">
    <property type="entry name" value="Band 7 domain"/>
    <property type="match status" value="1"/>
</dbReference>
<keyword evidence="3 6" id="KW-0812">Transmembrane</keyword>
<dbReference type="GO" id="GO:0006508">
    <property type="term" value="P:proteolysis"/>
    <property type="evidence" value="ECO:0007669"/>
    <property type="project" value="UniProtKB-KW"/>
</dbReference>
<proteinExistence type="inferred from homology"/>
<dbReference type="Pfam" id="PF12221">
    <property type="entry name" value="HflK_N"/>
    <property type="match status" value="1"/>
</dbReference>
<organism evidence="9 10">
    <name type="scientific">Variovorax humicola</name>
    <dbReference type="NCBI Taxonomy" id="1769758"/>
    <lineage>
        <taxon>Bacteria</taxon>
        <taxon>Pseudomonadati</taxon>
        <taxon>Pseudomonadota</taxon>
        <taxon>Betaproteobacteria</taxon>
        <taxon>Burkholderiales</taxon>
        <taxon>Comamonadaceae</taxon>
        <taxon>Variovorax</taxon>
    </lineage>
</organism>
<feature type="compositionally biased region" description="Basic and acidic residues" evidence="7">
    <location>
        <begin position="454"/>
        <end position="467"/>
    </location>
</feature>
<dbReference type="InterPro" id="IPR036013">
    <property type="entry name" value="Band_7/SPFH_dom_sf"/>
</dbReference>
<sequence length="467" mass="50546">MNAKPVWSRLRGVFNLNDGRWGRGDEPPSNGEQRPSGNRPDSEPPATPPPPPPRPNPPRGQGPNQGPPDLDELWRDFNRKLGGLFGSGRGGNNGNGNRPSGGGNGGGFKPDMKNAGFGLGLVAAVAVLIWLGTGFFIVNEGQQAVITQFGSYKATVGAGFNWRFPYPIQRHEIVVVTQIRSADVGRDNIVRSTGLRESAMLTEDENIVEIKFAVQYRLSDARQYLFESKSPGETVVQVAETAVREVVGKMKMDKALAEERDQIAPRVRTLMQTILDRYKVGVEIVGINLQQGGVRPPEQVQAAFDDVLKAGQERERTKNEAQAYANDVIPKATGTASRLKEESEAYKARIVAQAQGDAGRFGQVLAEYQKAPQVTRDRMYIDAMQQIYASTTKVLVDSKQGSNLLYLPLDKLMQLNAQGGAAAATPSDAASPNVAGTAPAQSSVIPVAPMTGDSRAREGRSRDRDAR</sequence>
<keyword evidence="9" id="KW-0645">Protease</keyword>
<dbReference type="GO" id="GO:0008233">
    <property type="term" value="F:peptidase activity"/>
    <property type="evidence" value="ECO:0007669"/>
    <property type="project" value="UniProtKB-KW"/>
</dbReference>
<evidence type="ECO:0000313" key="9">
    <source>
        <dbReference type="EMBL" id="MEJ8823080.1"/>
    </source>
</evidence>
<dbReference type="SMART" id="SM00244">
    <property type="entry name" value="PHB"/>
    <property type="match status" value="1"/>
</dbReference>
<feature type="region of interest" description="Disordered" evidence="7">
    <location>
        <begin position="1"/>
        <end position="107"/>
    </location>
</feature>
<evidence type="ECO:0000256" key="4">
    <source>
        <dbReference type="ARBA" id="ARBA00022989"/>
    </source>
</evidence>
<keyword evidence="4 6" id="KW-1133">Transmembrane helix</keyword>
<feature type="transmembrane region" description="Helical" evidence="6">
    <location>
        <begin position="117"/>
        <end position="138"/>
    </location>
</feature>
<name>A0ABU8VZL3_9BURK</name>
<evidence type="ECO:0000259" key="8">
    <source>
        <dbReference type="SMART" id="SM00244"/>
    </source>
</evidence>
<dbReference type="SUPFAM" id="SSF117892">
    <property type="entry name" value="Band 7/SPFH domain"/>
    <property type="match status" value="1"/>
</dbReference>
<evidence type="ECO:0000256" key="5">
    <source>
        <dbReference type="ARBA" id="ARBA00023136"/>
    </source>
</evidence>
<comment type="caution">
    <text evidence="9">The sequence shown here is derived from an EMBL/GenBank/DDBJ whole genome shotgun (WGS) entry which is preliminary data.</text>
</comment>
<feature type="compositionally biased region" description="Gly residues" evidence="7">
    <location>
        <begin position="83"/>
        <end position="107"/>
    </location>
</feature>
<dbReference type="Pfam" id="PF01145">
    <property type="entry name" value="Band_7"/>
    <property type="match status" value="1"/>
</dbReference>